<dbReference type="EMBL" id="JANPWB010000015">
    <property type="protein sequence ID" value="KAJ1089841.1"/>
    <property type="molecule type" value="Genomic_DNA"/>
</dbReference>
<dbReference type="Proteomes" id="UP001066276">
    <property type="component" value="Chromosome 11"/>
</dbReference>
<sequence length="69" mass="8111">MMNISLDNPLNSQTKDTVKAQTDVSTVRVPRTQYMNWALVILWEEDRNCEWTSNWCTIIAPNETPLRRD</sequence>
<comment type="caution">
    <text evidence="2">The sequence shown here is derived from an EMBL/GenBank/DDBJ whole genome shotgun (WGS) entry which is preliminary data.</text>
</comment>
<keyword evidence="3" id="KW-1185">Reference proteome</keyword>
<accession>A0AAV7LDX4</accession>
<evidence type="ECO:0000256" key="1">
    <source>
        <dbReference type="SAM" id="MobiDB-lite"/>
    </source>
</evidence>
<protein>
    <submittedName>
        <fullName evidence="2">Uncharacterized protein</fullName>
    </submittedName>
</protein>
<reference evidence="2" key="1">
    <citation type="journal article" date="2022" name="bioRxiv">
        <title>Sequencing and chromosome-scale assembly of the giantPleurodeles waltlgenome.</title>
        <authorList>
            <person name="Brown T."/>
            <person name="Elewa A."/>
            <person name="Iarovenko S."/>
            <person name="Subramanian E."/>
            <person name="Araus A.J."/>
            <person name="Petzold A."/>
            <person name="Susuki M."/>
            <person name="Suzuki K.-i.T."/>
            <person name="Hayashi T."/>
            <person name="Toyoda A."/>
            <person name="Oliveira C."/>
            <person name="Osipova E."/>
            <person name="Leigh N.D."/>
            <person name="Simon A."/>
            <person name="Yun M.H."/>
        </authorList>
    </citation>
    <scope>NUCLEOTIDE SEQUENCE</scope>
    <source>
        <strain evidence="2">20211129_DDA</strain>
        <tissue evidence="2">Liver</tissue>
    </source>
</reference>
<dbReference type="AlphaFoldDB" id="A0AAV7LDX4"/>
<organism evidence="2 3">
    <name type="scientific">Pleurodeles waltl</name>
    <name type="common">Iberian ribbed newt</name>
    <dbReference type="NCBI Taxonomy" id="8319"/>
    <lineage>
        <taxon>Eukaryota</taxon>
        <taxon>Metazoa</taxon>
        <taxon>Chordata</taxon>
        <taxon>Craniata</taxon>
        <taxon>Vertebrata</taxon>
        <taxon>Euteleostomi</taxon>
        <taxon>Amphibia</taxon>
        <taxon>Batrachia</taxon>
        <taxon>Caudata</taxon>
        <taxon>Salamandroidea</taxon>
        <taxon>Salamandridae</taxon>
        <taxon>Pleurodelinae</taxon>
        <taxon>Pleurodeles</taxon>
    </lineage>
</organism>
<evidence type="ECO:0000313" key="3">
    <source>
        <dbReference type="Proteomes" id="UP001066276"/>
    </source>
</evidence>
<evidence type="ECO:0000313" key="2">
    <source>
        <dbReference type="EMBL" id="KAJ1089841.1"/>
    </source>
</evidence>
<name>A0AAV7LDX4_PLEWA</name>
<proteinExistence type="predicted"/>
<feature type="region of interest" description="Disordered" evidence="1">
    <location>
        <begin position="1"/>
        <end position="24"/>
    </location>
</feature>
<gene>
    <name evidence="2" type="ORF">NDU88_002985</name>
</gene>